<keyword evidence="3" id="KW-1003">Cell membrane</keyword>
<evidence type="ECO:0000256" key="5">
    <source>
        <dbReference type="ARBA" id="ARBA00022989"/>
    </source>
</evidence>
<dbReference type="InterPro" id="IPR000515">
    <property type="entry name" value="MetI-like"/>
</dbReference>
<keyword evidence="5 7" id="KW-1133">Transmembrane helix</keyword>
<gene>
    <name evidence="9" type="ORF">LSG31_16595</name>
</gene>
<evidence type="ECO:0000256" key="6">
    <source>
        <dbReference type="ARBA" id="ARBA00023136"/>
    </source>
</evidence>
<feature type="domain" description="ABC transmembrane type-1" evidence="8">
    <location>
        <begin position="74"/>
        <end position="274"/>
    </location>
</feature>
<proteinExistence type="inferred from homology"/>
<reference evidence="9" key="1">
    <citation type="submission" date="2021-12" db="EMBL/GenBank/DDBJ databases">
        <title>Alicyclobacillaceae gen. nov., sp. nov., isolated from chalcocite enrichment system.</title>
        <authorList>
            <person name="Jiang Z."/>
        </authorList>
    </citation>
    <scope>NUCLEOTIDE SEQUENCE</scope>
    <source>
        <strain evidence="9">MYW30-H2</strain>
    </source>
</reference>
<feature type="transmembrane region" description="Helical" evidence="7">
    <location>
        <begin position="148"/>
        <end position="168"/>
    </location>
</feature>
<keyword evidence="6 7" id="KW-0472">Membrane</keyword>
<dbReference type="PANTHER" id="PTHR32243">
    <property type="entry name" value="MALTOSE TRANSPORT SYSTEM PERMEASE-RELATED"/>
    <property type="match status" value="1"/>
</dbReference>
<feature type="transmembrane region" description="Helical" evidence="7">
    <location>
        <begin position="111"/>
        <end position="136"/>
    </location>
</feature>
<evidence type="ECO:0000256" key="4">
    <source>
        <dbReference type="ARBA" id="ARBA00022692"/>
    </source>
</evidence>
<name>A0ABY4CJ67_9BACL</name>
<feature type="transmembrane region" description="Helical" evidence="7">
    <location>
        <begin position="21"/>
        <end position="40"/>
    </location>
</feature>
<evidence type="ECO:0000256" key="3">
    <source>
        <dbReference type="ARBA" id="ARBA00022475"/>
    </source>
</evidence>
<dbReference type="EMBL" id="CP089291">
    <property type="protein sequence ID" value="UOF89497.1"/>
    <property type="molecule type" value="Genomic_DNA"/>
</dbReference>
<organism evidence="9 10">
    <name type="scientific">Fodinisporobacter ferrooxydans</name>
    <dbReference type="NCBI Taxonomy" id="2901836"/>
    <lineage>
        <taxon>Bacteria</taxon>
        <taxon>Bacillati</taxon>
        <taxon>Bacillota</taxon>
        <taxon>Bacilli</taxon>
        <taxon>Bacillales</taxon>
        <taxon>Alicyclobacillaceae</taxon>
        <taxon>Fodinisporobacter</taxon>
    </lineage>
</organism>
<feature type="transmembrane region" description="Helical" evidence="7">
    <location>
        <begin position="78"/>
        <end position="99"/>
    </location>
</feature>
<keyword evidence="10" id="KW-1185">Reference proteome</keyword>
<dbReference type="Gene3D" id="1.10.3720.10">
    <property type="entry name" value="MetI-like"/>
    <property type="match status" value="1"/>
</dbReference>
<dbReference type="InterPro" id="IPR035906">
    <property type="entry name" value="MetI-like_sf"/>
</dbReference>
<comment type="subcellular location">
    <subcellularLocation>
        <location evidence="1 7">Cell membrane</location>
        <topology evidence="1 7">Multi-pass membrane protein</topology>
    </subcellularLocation>
</comment>
<evidence type="ECO:0000259" key="8">
    <source>
        <dbReference type="PROSITE" id="PS50928"/>
    </source>
</evidence>
<evidence type="ECO:0000256" key="1">
    <source>
        <dbReference type="ARBA" id="ARBA00004651"/>
    </source>
</evidence>
<dbReference type="CDD" id="cd06261">
    <property type="entry name" value="TM_PBP2"/>
    <property type="match status" value="1"/>
</dbReference>
<evidence type="ECO:0000313" key="9">
    <source>
        <dbReference type="EMBL" id="UOF89497.1"/>
    </source>
</evidence>
<dbReference type="InterPro" id="IPR050901">
    <property type="entry name" value="BP-dep_ABC_trans_perm"/>
</dbReference>
<feature type="transmembrane region" description="Helical" evidence="7">
    <location>
        <begin position="252"/>
        <end position="274"/>
    </location>
</feature>
<evidence type="ECO:0000256" key="2">
    <source>
        <dbReference type="ARBA" id="ARBA00022448"/>
    </source>
</evidence>
<comment type="similarity">
    <text evidence="7">Belongs to the binding-protein-dependent transport system permease family.</text>
</comment>
<keyword evidence="2 7" id="KW-0813">Transport</keyword>
<keyword evidence="4 7" id="KW-0812">Transmembrane</keyword>
<evidence type="ECO:0000313" key="10">
    <source>
        <dbReference type="Proteomes" id="UP000830167"/>
    </source>
</evidence>
<evidence type="ECO:0000256" key="7">
    <source>
        <dbReference type="RuleBase" id="RU363032"/>
    </source>
</evidence>
<dbReference type="Pfam" id="PF00528">
    <property type="entry name" value="BPD_transp_1"/>
    <property type="match status" value="1"/>
</dbReference>
<dbReference type="RefSeq" id="WP_347436187.1">
    <property type="nucleotide sequence ID" value="NZ_CP089291.1"/>
</dbReference>
<dbReference type="Proteomes" id="UP000830167">
    <property type="component" value="Chromosome"/>
</dbReference>
<accession>A0ABY4CJ67</accession>
<protein>
    <submittedName>
        <fullName evidence="9">Carbohydrate ABC transporter permease</fullName>
    </submittedName>
</protein>
<dbReference type="PANTHER" id="PTHR32243:SF18">
    <property type="entry name" value="INNER MEMBRANE ABC TRANSPORTER PERMEASE PROTEIN YCJP"/>
    <property type="match status" value="1"/>
</dbReference>
<dbReference type="SUPFAM" id="SSF161098">
    <property type="entry name" value="MetI-like"/>
    <property type="match status" value="1"/>
</dbReference>
<dbReference type="PROSITE" id="PS50928">
    <property type="entry name" value="ABC_TM1"/>
    <property type="match status" value="1"/>
</dbReference>
<sequence length="289" mass="31748">MPAKRLTSQRGVWNKLRAIGICIFAIMILLPISYVILISITPDSEVGSGSLLPTHFAWNNYVQMWQTVNLAQNIQNSIIISAFTGILSTIIALGAAYVLARFQFRGRKTFLLSLITMQTIPQVMMLLPLFVILVIIQNAINVHLVGQYYTVIITYMTFALPFACWLLLSYMANIPVELEEAGLVDGCTRWQVVRHIVFPLMLPGMVVSFVFSFLLAWSDVLFASVLTSPATHTVAVGLQAYIASGEAGGDVYWGQLMAASLTSGLPIVIIFLFFQKYIMGGLASGAVKG</sequence>
<feature type="transmembrane region" description="Helical" evidence="7">
    <location>
        <begin position="196"/>
        <end position="217"/>
    </location>
</feature>